<dbReference type="GO" id="GO:0016887">
    <property type="term" value="F:ATP hydrolysis activity"/>
    <property type="evidence" value="ECO:0007669"/>
    <property type="project" value="InterPro"/>
</dbReference>
<evidence type="ECO:0000259" key="1">
    <source>
        <dbReference type="SMART" id="SM00382"/>
    </source>
</evidence>
<dbReference type="InterPro" id="IPR027417">
    <property type="entry name" value="P-loop_NTPase"/>
</dbReference>
<evidence type="ECO:0000313" key="2">
    <source>
        <dbReference type="EMBL" id="QQN88025.1"/>
    </source>
</evidence>
<dbReference type="InterPro" id="IPR021542">
    <property type="entry name" value="Tn7_TnsC"/>
</dbReference>
<evidence type="ECO:0000313" key="3">
    <source>
        <dbReference type="Proteomes" id="UP000596079"/>
    </source>
</evidence>
<dbReference type="Gene3D" id="3.40.50.300">
    <property type="entry name" value="P-loop containing nucleotide triphosphate hydrolases"/>
    <property type="match status" value="1"/>
</dbReference>
<protein>
    <submittedName>
        <fullName evidence="2">AAA family ATPase</fullName>
    </submittedName>
</protein>
<proteinExistence type="predicted"/>
<dbReference type="Pfam" id="PF11426">
    <property type="entry name" value="Tn7_TnsC_Int"/>
    <property type="match status" value="1"/>
</dbReference>
<reference evidence="2 3" key="1">
    <citation type="submission" date="2020-08" db="EMBL/GenBank/DDBJ databases">
        <title>Emergence of ISAba1-mediated novel tet(X) in Acinetobacter variabilis from a chicken farm.</title>
        <authorList>
            <person name="Peng K."/>
            <person name="Li R."/>
        </authorList>
    </citation>
    <scope>NUCLEOTIDE SEQUENCE [LARGE SCALE GENOMIC DNA]</scope>
    <source>
        <strain evidence="2 3">XM9F202-2</strain>
    </source>
</reference>
<dbReference type="SMART" id="SM00382">
    <property type="entry name" value="AAA"/>
    <property type="match status" value="1"/>
</dbReference>
<dbReference type="Pfam" id="PF13401">
    <property type="entry name" value="AAA_22"/>
    <property type="match status" value="1"/>
</dbReference>
<accession>A0A7T7WHV3</accession>
<sequence>MKVKAIYQPSFGQYKGNPLIEALPPIRDFNDIKTALKCTVDISPLEKHEPGVVRSHLIAQLMNSFFLPISRHYSLEQKIAIMIRDGYVARNLENGNLATHLQNGYERMMTGEINAFRFKTAQSTAKSMSFIGCSGSGKTTTLNRILATYPQVIFHEKYNFTQIVYLKIDCPHDGSLKSLCLHFFRAVDSAIGSDYEKKYALKRHGIETLMHLMSQIANLHAIGLLIIDEIQHLSANKSGGEKKMLNFFVTLVNIISLPVVMVGTPKARPIFDADFRSARRAIGFGAVLWEPIKNEKNSISPHTQQVVKSEWVGFTDTLWKYQWLTKADLTLSEDIRECWYKLSQGIPDIVVKLFVLAQIRAIETGIERITIKLLKTTYEQDMIPIHAMIEALRSRDPARIAQYSDLIIPEVDKKLLYLQEKIRKAHFEKDDVDIYDGNSQAIRMHRLLIELGYQSDLLPNIIKRAFQSYPDTDIQILLPVIMQWLKDENDLEKVMDEEQKKAPQSTRKSTNTAAVWHRLESADLRFQYSQKESHLSFYQHLKNHTEYVLDIEQWLRES</sequence>
<dbReference type="Proteomes" id="UP000596079">
    <property type="component" value="Chromosome"/>
</dbReference>
<feature type="domain" description="AAA+ ATPase" evidence="1">
    <location>
        <begin position="124"/>
        <end position="288"/>
    </location>
</feature>
<dbReference type="AlphaFoldDB" id="A0A7T7WHV3"/>
<dbReference type="EMBL" id="CP060811">
    <property type="protein sequence ID" value="QQN88025.1"/>
    <property type="molecule type" value="Genomic_DNA"/>
</dbReference>
<dbReference type="SUPFAM" id="SSF52540">
    <property type="entry name" value="P-loop containing nucleoside triphosphate hydrolases"/>
    <property type="match status" value="1"/>
</dbReference>
<dbReference type="RefSeq" id="WP_200229304.1">
    <property type="nucleotide sequence ID" value="NZ_CP060811.1"/>
</dbReference>
<gene>
    <name evidence="2" type="ORF">IAQ69_14585</name>
</gene>
<dbReference type="InterPro" id="IPR003593">
    <property type="entry name" value="AAA+_ATPase"/>
</dbReference>
<dbReference type="InterPro" id="IPR049945">
    <property type="entry name" value="AAA_22"/>
</dbReference>
<organism evidence="2 3">
    <name type="scientific">Acinetobacter variabilis</name>
    <dbReference type="NCBI Taxonomy" id="70346"/>
    <lineage>
        <taxon>Bacteria</taxon>
        <taxon>Pseudomonadati</taxon>
        <taxon>Pseudomonadota</taxon>
        <taxon>Gammaproteobacteria</taxon>
        <taxon>Moraxellales</taxon>
        <taxon>Moraxellaceae</taxon>
        <taxon>Acinetobacter</taxon>
    </lineage>
</organism>
<dbReference type="CDD" id="cd00009">
    <property type="entry name" value="AAA"/>
    <property type="match status" value="1"/>
</dbReference>
<name>A0A7T7WHV3_9GAMM</name>
<dbReference type="Gene3D" id="6.10.20.30">
    <property type="match status" value="1"/>
</dbReference>